<evidence type="ECO:0000313" key="2">
    <source>
        <dbReference type="Proteomes" id="UP000823891"/>
    </source>
</evidence>
<dbReference type="Proteomes" id="UP000823891">
    <property type="component" value="Unassembled WGS sequence"/>
</dbReference>
<name>A0A9D2NK43_9FIRM</name>
<evidence type="ECO:0000313" key="1">
    <source>
        <dbReference type="EMBL" id="HJC25390.1"/>
    </source>
</evidence>
<gene>
    <name evidence="1" type="ORF">H9761_17110</name>
</gene>
<protein>
    <submittedName>
        <fullName evidence="1">Uncharacterized protein</fullName>
    </submittedName>
</protein>
<organism evidence="1 2">
    <name type="scientific">Candidatus Eisenbergiella merdavium</name>
    <dbReference type="NCBI Taxonomy" id="2838551"/>
    <lineage>
        <taxon>Bacteria</taxon>
        <taxon>Bacillati</taxon>
        <taxon>Bacillota</taxon>
        <taxon>Clostridia</taxon>
        <taxon>Lachnospirales</taxon>
        <taxon>Lachnospiraceae</taxon>
        <taxon>Eisenbergiella</taxon>
    </lineage>
</organism>
<dbReference type="EMBL" id="DWWS01000065">
    <property type="protein sequence ID" value="HJC25390.1"/>
    <property type="molecule type" value="Genomic_DNA"/>
</dbReference>
<sequence length="69" mass="8035">MLVNERIPEGTYLTVEVKEEKGGRICTSRRQARVIRQYPHHVLMRQEGGYRFCVTNAELMQNGIVTQRS</sequence>
<comment type="caution">
    <text evidence="1">The sequence shown here is derived from an EMBL/GenBank/DDBJ whole genome shotgun (WGS) entry which is preliminary data.</text>
</comment>
<proteinExistence type="predicted"/>
<reference evidence="1" key="2">
    <citation type="submission" date="2021-04" db="EMBL/GenBank/DDBJ databases">
        <authorList>
            <person name="Gilroy R."/>
        </authorList>
    </citation>
    <scope>NUCLEOTIDE SEQUENCE</scope>
    <source>
        <strain evidence="1">USAMLcec2-132</strain>
    </source>
</reference>
<accession>A0A9D2NK43</accession>
<reference evidence="1" key="1">
    <citation type="journal article" date="2021" name="PeerJ">
        <title>Extensive microbial diversity within the chicken gut microbiome revealed by metagenomics and culture.</title>
        <authorList>
            <person name="Gilroy R."/>
            <person name="Ravi A."/>
            <person name="Getino M."/>
            <person name="Pursley I."/>
            <person name="Horton D.L."/>
            <person name="Alikhan N.F."/>
            <person name="Baker D."/>
            <person name="Gharbi K."/>
            <person name="Hall N."/>
            <person name="Watson M."/>
            <person name="Adriaenssens E.M."/>
            <person name="Foster-Nyarko E."/>
            <person name="Jarju S."/>
            <person name="Secka A."/>
            <person name="Antonio M."/>
            <person name="Oren A."/>
            <person name="Chaudhuri R.R."/>
            <person name="La Ragione R."/>
            <person name="Hildebrand F."/>
            <person name="Pallen M.J."/>
        </authorList>
    </citation>
    <scope>NUCLEOTIDE SEQUENCE</scope>
    <source>
        <strain evidence="1">USAMLcec2-132</strain>
    </source>
</reference>
<dbReference type="AlphaFoldDB" id="A0A9D2NK43"/>